<dbReference type="Gene3D" id="3.40.350.10">
    <property type="entry name" value="Creatinase/prolidase N-terminal domain"/>
    <property type="match status" value="2"/>
</dbReference>
<proteinExistence type="inferred from homology"/>
<dbReference type="SUPFAM" id="SSF55920">
    <property type="entry name" value="Creatinase/aminopeptidase"/>
    <property type="match status" value="1"/>
</dbReference>
<dbReference type="FunFam" id="3.90.230.10:FF:000007">
    <property type="entry name" value="Xaa-Pro aminopeptidase P"/>
    <property type="match status" value="1"/>
</dbReference>
<feature type="domain" description="Creatinase N-terminal" evidence="6">
    <location>
        <begin position="74"/>
        <end position="205"/>
    </location>
</feature>
<dbReference type="GO" id="GO:0046872">
    <property type="term" value="F:metal ion binding"/>
    <property type="evidence" value="ECO:0007669"/>
    <property type="project" value="UniProtKB-KW"/>
</dbReference>
<dbReference type="InterPro" id="IPR032416">
    <property type="entry name" value="Peptidase_M24_C"/>
</dbReference>
<dbReference type="AlphaFoldDB" id="A0A516H342"/>
<dbReference type="OrthoDB" id="9806388at2"/>
<keyword evidence="3" id="KW-0378">Hydrolase</keyword>
<accession>A0A516H342</accession>
<dbReference type="Pfam" id="PF16188">
    <property type="entry name" value="Peptidase_M24_C"/>
    <property type="match status" value="1"/>
</dbReference>
<reference evidence="8 9" key="1">
    <citation type="submission" date="2019-07" db="EMBL/GenBank/DDBJ databases">
        <title>Genome sequencing for Ferrovibrio sp. K5.</title>
        <authorList>
            <person name="Park S.-J."/>
        </authorList>
    </citation>
    <scope>NUCLEOTIDE SEQUENCE [LARGE SCALE GENOMIC DNA]</scope>
    <source>
        <strain evidence="8 9">K5</strain>
    </source>
</reference>
<dbReference type="SUPFAM" id="SSF53092">
    <property type="entry name" value="Creatinase/prolidase N-terminal domain"/>
    <property type="match status" value="1"/>
</dbReference>
<protein>
    <submittedName>
        <fullName evidence="8">Aminopeptidase P family protein</fullName>
    </submittedName>
</protein>
<keyword evidence="8" id="KW-0031">Aminopeptidase</keyword>
<feature type="domain" description="Peptidase M24 C-terminal" evidence="7">
    <location>
        <begin position="604"/>
        <end position="663"/>
    </location>
</feature>
<dbReference type="InterPro" id="IPR033740">
    <property type="entry name" value="Pept_M24B"/>
</dbReference>
<name>A0A516H342_9PROT</name>
<dbReference type="GO" id="GO:0070006">
    <property type="term" value="F:metalloaminopeptidase activity"/>
    <property type="evidence" value="ECO:0007669"/>
    <property type="project" value="InterPro"/>
</dbReference>
<keyword evidence="8" id="KW-0645">Protease</keyword>
<dbReference type="Pfam" id="PF16189">
    <property type="entry name" value="Creatinase_N_2"/>
    <property type="match status" value="1"/>
</dbReference>
<evidence type="ECO:0000313" key="8">
    <source>
        <dbReference type="EMBL" id="QDO98198.1"/>
    </source>
</evidence>
<dbReference type="InterPro" id="IPR000994">
    <property type="entry name" value="Pept_M24"/>
</dbReference>
<evidence type="ECO:0000256" key="4">
    <source>
        <dbReference type="ARBA" id="ARBA00023211"/>
    </source>
</evidence>
<keyword evidence="9" id="KW-1185">Reference proteome</keyword>
<sequence length="665" mass="71621">MTLHQPPQLTSLPEPAAAWLRGIAAAPKVFGDFPGLVLLPADLPVDRTKAGSLVAELAARYAAAIEDRAAVPARLAALRAELKKRGLAGLILPLTDEYQSEYLPMRAQRLTWLTGFTGSAGTTAVLLDKAGVWSDGRYTLQLDAQVDGTLFERLHITDSPPTDWLKANLKQGERFAYDPWLHTEAAVKRLAEACAAAGAELVAVDDNPLDSVWGSDQPPPPLGPVRVQDLALTGQSSVEKRAAIASIVKGNGASAVALTLPESIAWLLNIRGSDVPHTPLPLSMAVLHSDGGVDLYIDGRKLDDTVRKHLGDVCLQDAAAFPEALSKLGQAGKTVQVDPATAAVYVLQRLEQAGAKLVRSEDPCLLPKACKTTAELDGTRAAHRRDGAAVSKFLCWLDANATKGDGIDEIMAVEKLQGFRRLSNELRDLSFSTISGAGSNGAIVHYRVTPQTNKKLERGNLYLVDSGGQYPDGTTDITRTIAIGEPTPEMRDRYTRVLKGHIAIATAKFPEGTAGQQLDSLARKPLWDVGLDFDHGTGHGVGAYLSVHEGPQRIAKAGSPVPLKPGMIISNEPGYYKTGGYGIRIENLVVVRVVTEKAENGKRWFGFETITRAPYDRRLIELSLLTAEEVAWVDAYHALVWQDVAEHVDDTTRDWLKQATAPLGA</sequence>
<dbReference type="GO" id="GO:0005737">
    <property type="term" value="C:cytoplasm"/>
    <property type="evidence" value="ECO:0007669"/>
    <property type="project" value="UniProtKB-ARBA"/>
</dbReference>
<comment type="similarity">
    <text evidence="1">Belongs to the peptidase M24B family.</text>
</comment>
<organism evidence="8 9">
    <name type="scientific">Ferrovibrio terrae</name>
    <dbReference type="NCBI Taxonomy" id="2594003"/>
    <lineage>
        <taxon>Bacteria</taxon>
        <taxon>Pseudomonadati</taxon>
        <taxon>Pseudomonadota</taxon>
        <taxon>Alphaproteobacteria</taxon>
        <taxon>Rhodospirillales</taxon>
        <taxon>Rhodospirillaceae</taxon>
        <taxon>Ferrovibrio</taxon>
    </lineage>
</organism>
<dbReference type="RefSeq" id="WP_144069179.1">
    <property type="nucleotide sequence ID" value="NZ_CP041636.1"/>
</dbReference>
<dbReference type="InterPro" id="IPR050422">
    <property type="entry name" value="X-Pro_aminopeptidase_P"/>
</dbReference>
<dbReference type="Pfam" id="PF01321">
    <property type="entry name" value="Creatinase_N"/>
    <property type="match status" value="1"/>
</dbReference>
<evidence type="ECO:0000259" key="6">
    <source>
        <dbReference type="Pfam" id="PF01321"/>
    </source>
</evidence>
<evidence type="ECO:0000256" key="1">
    <source>
        <dbReference type="ARBA" id="ARBA00008766"/>
    </source>
</evidence>
<dbReference type="PANTHER" id="PTHR43763">
    <property type="entry name" value="XAA-PRO AMINOPEPTIDASE 1"/>
    <property type="match status" value="1"/>
</dbReference>
<keyword evidence="4" id="KW-0464">Manganese</keyword>
<dbReference type="Gene3D" id="3.90.230.10">
    <property type="entry name" value="Creatinase/methionine aminopeptidase superfamily"/>
    <property type="match status" value="1"/>
</dbReference>
<dbReference type="Proteomes" id="UP000317496">
    <property type="component" value="Chromosome"/>
</dbReference>
<evidence type="ECO:0000259" key="5">
    <source>
        <dbReference type="Pfam" id="PF00557"/>
    </source>
</evidence>
<dbReference type="CDD" id="cd01085">
    <property type="entry name" value="APP"/>
    <property type="match status" value="1"/>
</dbReference>
<dbReference type="InterPro" id="IPR029149">
    <property type="entry name" value="Creatin/AminoP/Spt16_N"/>
</dbReference>
<gene>
    <name evidence="8" type="ORF">FNB15_13375</name>
</gene>
<evidence type="ECO:0000256" key="2">
    <source>
        <dbReference type="ARBA" id="ARBA00022723"/>
    </source>
</evidence>
<evidence type="ECO:0000256" key="3">
    <source>
        <dbReference type="ARBA" id="ARBA00022801"/>
    </source>
</evidence>
<dbReference type="InterPro" id="IPR000587">
    <property type="entry name" value="Creatinase_N"/>
</dbReference>
<keyword evidence="2" id="KW-0479">Metal-binding</keyword>
<dbReference type="InterPro" id="IPR036005">
    <property type="entry name" value="Creatinase/aminopeptidase-like"/>
</dbReference>
<dbReference type="EMBL" id="CP041636">
    <property type="protein sequence ID" value="QDO98198.1"/>
    <property type="molecule type" value="Genomic_DNA"/>
</dbReference>
<evidence type="ECO:0000313" key="9">
    <source>
        <dbReference type="Proteomes" id="UP000317496"/>
    </source>
</evidence>
<dbReference type="KEGG" id="fer:FNB15_13375"/>
<feature type="domain" description="Peptidase M24" evidence="5">
    <location>
        <begin position="379"/>
        <end position="592"/>
    </location>
</feature>
<evidence type="ECO:0000259" key="7">
    <source>
        <dbReference type="Pfam" id="PF16188"/>
    </source>
</evidence>
<dbReference type="PANTHER" id="PTHR43763:SF6">
    <property type="entry name" value="XAA-PRO AMINOPEPTIDASE 1"/>
    <property type="match status" value="1"/>
</dbReference>
<dbReference type="Pfam" id="PF00557">
    <property type="entry name" value="Peptidase_M24"/>
    <property type="match status" value="1"/>
</dbReference>